<evidence type="ECO:0000256" key="5">
    <source>
        <dbReference type="ARBA" id="ARBA00022989"/>
    </source>
</evidence>
<keyword evidence="3" id="KW-1003">Cell membrane</keyword>
<dbReference type="Proteomes" id="UP000238801">
    <property type="component" value="Unassembled WGS sequence"/>
</dbReference>
<keyword evidence="2 7" id="KW-0813">Transport</keyword>
<dbReference type="GO" id="GO:0022857">
    <property type="term" value="F:transmembrane transporter activity"/>
    <property type="evidence" value="ECO:0007669"/>
    <property type="project" value="UniProtKB-UniRule"/>
</dbReference>
<sequence length="166" mass="17482">MLGERGAANAGWPEAARRALEVALRAGVLAALVALIALEAAQVLLRYGFGAGLAWGRDVGGLLLFSLAWLGLPLLWLKRAHLSLSLWRLPAGVERLWDRAIDATALAAGAALLVFLLQAAAAFRFIDMAALGTDASIRTWPLIAGTCLWNLAALLNLVRPPEPAGG</sequence>
<dbReference type="GO" id="GO:0005886">
    <property type="term" value="C:plasma membrane"/>
    <property type="evidence" value="ECO:0007669"/>
    <property type="project" value="UniProtKB-SubCell"/>
</dbReference>
<keyword evidence="10" id="KW-1185">Reference proteome</keyword>
<feature type="domain" description="Tripartite ATP-independent periplasmic transporters DctQ component" evidence="8">
    <location>
        <begin position="38"/>
        <end position="159"/>
    </location>
</feature>
<evidence type="ECO:0000256" key="7">
    <source>
        <dbReference type="RuleBase" id="RU369079"/>
    </source>
</evidence>
<evidence type="ECO:0000256" key="2">
    <source>
        <dbReference type="ARBA" id="ARBA00022448"/>
    </source>
</evidence>
<evidence type="ECO:0000256" key="1">
    <source>
        <dbReference type="ARBA" id="ARBA00004651"/>
    </source>
</evidence>
<comment type="similarity">
    <text evidence="7">Belongs to the TRAP transporter small permease family.</text>
</comment>
<comment type="function">
    <text evidence="7">Part of the tripartite ATP-independent periplasmic (TRAP) transport system.</text>
</comment>
<comment type="subcellular location">
    <subcellularLocation>
        <location evidence="7">Cell inner membrane</location>
        <topology evidence="7">Multi-pass membrane protein</topology>
    </subcellularLocation>
    <subcellularLocation>
        <location evidence="1">Cell membrane</location>
        <topology evidence="1">Multi-pass membrane protein</topology>
    </subcellularLocation>
</comment>
<feature type="transmembrane region" description="Helical" evidence="7">
    <location>
        <begin position="26"/>
        <end position="47"/>
    </location>
</feature>
<dbReference type="Pfam" id="PF04290">
    <property type="entry name" value="DctQ"/>
    <property type="match status" value="1"/>
</dbReference>
<reference evidence="9 10" key="1">
    <citation type="submission" date="2018-03" db="EMBL/GenBank/DDBJ databases">
        <title>Genomic Encyclopedia of Archaeal and Bacterial Type Strains, Phase II (KMG-II): from individual species to whole genera.</title>
        <authorList>
            <person name="Goeker M."/>
        </authorList>
    </citation>
    <scope>NUCLEOTIDE SEQUENCE [LARGE SCALE GENOMIC DNA]</scope>
    <source>
        <strain evidence="9 10">DSM 29318</strain>
    </source>
</reference>
<comment type="caution">
    <text evidence="9">The sequence shown here is derived from an EMBL/GenBank/DDBJ whole genome shotgun (WGS) entry which is preliminary data.</text>
</comment>
<keyword evidence="5 7" id="KW-1133">Transmembrane helix</keyword>
<comment type="subunit">
    <text evidence="7">The complex comprises the extracytoplasmic solute receptor protein and the two transmembrane proteins.</text>
</comment>
<proteinExistence type="inferred from homology"/>
<evidence type="ECO:0000256" key="3">
    <source>
        <dbReference type="ARBA" id="ARBA00022475"/>
    </source>
</evidence>
<feature type="transmembrane region" description="Helical" evidence="7">
    <location>
        <begin position="59"/>
        <end position="77"/>
    </location>
</feature>
<evidence type="ECO:0000256" key="6">
    <source>
        <dbReference type="ARBA" id="ARBA00023136"/>
    </source>
</evidence>
<dbReference type="AlphaFoldDB" id="A0A2T0X9U5"/>
<keyword evidence="7" id="KW-0997">Cell inner membrane</keyword>
<protein>
    <recommendedName>
        <fullName evidence="7">TRAP transporter small permease protein</fullName>
    </recommendedName>
</protein>
<evidence type="ECO:0000313" key="10">
    <source>
        <dbReference type="Proteomes" id="UP000238801"/>
    </source>
</evidence>
<name>A0A2T0X9U5_9RHOB</name>
<organism evidence="9 10">
    <name type="scientific">Hasllibacter halocynthiae</name>
    <dbReference type="NCBI Taxonomy" id="595589"/>
    <lineage>
        <taxon>Bacteria</taxon>
        <taxon>Pseudomonadati</taxon>
        <taxon>Pseudomonadota</taxon>
        <taxon>Alphaproteobacteria</taxon>
        <taxon>Rhodobacterales</taxon>
        <taxon>Roseobacteraceae</taxon>
        <taxon>Hasllibacter</taxon>
    </lineage>
</organism>
<dbReference type="EMBL" id="PVTT01000001">
    <property type="protein sequence ID" value="PRY95721.1"/>
    <property type="molecule type" value="Genomic_DNA"/>
</dbReference>
<feature type="transmembrane region" description="Helical" evidence="7">
    <location>
        <begin position="138"/>
        <end position="158"/>
    </location>
</feature>
<dbReference type="InterPro" id="IPR055348">
    <property type="entry name" value="DctQ"/>
</dbReference>
<evidence type="ECO:0000256" key="4">
    <source>
        <dbReference type="ARBA" id="ARBA00022692"/>
    </source>
</evidence>
<keyword evidence="4 7" id="KW-0812">Transmembrane</keyword>
<feature type="transmembrane region" description="Helical" evidence="7">
    <location>
        <begin position="105"/>
        <end position="126"/>
    </location>
</feature>
<keyword evidence="6 7" id="KW-0472">Membrane</keyword>
<dbReference type="RefSeq" id="WP_158259363.1">
    <property type="nucleotide sequence ID" value="NZ_PVTT01000001.1"/>
</dbReference>
<gene>
    <name evidence="9" type="ORF">BCF33_1346</name>
</gene>
<evidence type="ECO:0000313" key="9">
    <source>
        <dbReference type="EMBL" id="PRY95721.1"/>
    </source>
</evidence>
<evidence type="ECO:0000259" key="8">
    <source>
        <dbReference type="Pfam" id="PF04290"/>
    </source>
</evidence>
<accession>A0A2T0X9U5</accession>